<accession>A0AAD6UVV6</accession>
<sequence>MSRASIVIKGLDGWEGVQGAEEGQFPRLAVCRQTPGLRCLLPIIPPRHRRPPPAPSLSRLAFPSHRSPPAARSQHPLIASAARSSRCLLSAAHHLLQHDSRRVPAVCRTRASCGTRAPRASTHYVCRPTHFMRPPLQDPPAAAVLRRPGGARVAPPCAERPTSAAHCVPHVARRTLPMFRKARRARSFTASVSPATCPIPPSIRLPPSRRPCTSSPACLTSAVRRLPPLAACYPRERERLLHPPASSNTCRPRTLTIFVPPPRCFCRMRMRCQRIRDVLCVCG</sequence>
<comment type="caution">
    <text evidence="1">The sequence shown here is derived from an EMBL/GenBank/DDBJ whole genome shotgun (WGS) entry which is preliminary data.</text>
</comment>
<organism evidence="1 2">
    <name type="scientific">Mycena pura</name>
    <dbReference type="NCBI Taxonomy" id="153505"/>
    <lineage>
        <taxon>Eukaryota</taxon>
        <taxon>Fungi</taxon>
        <taxon>Dikarya</taxon>
        <taxon>Basidiomycota</taxon>
        <taxon>Agaricomycotina</taxon>
        <taxon>Agaricomycetes</taxon>
        <taxon>Agaricomycetidae</taxon>
        <taxon>Agaricales</taxon>
        <taxon>Marasmiineae</taxon>
        <taxon>Mycenaceae</taxon>
        <taxon>Mycena</taxon>
    </lineage>
</organism>
<dbReference type="AlphaFoldDB" id="A0AAD6UVV6"/>
<dbReference type="EMBL" id="JARJCW010000105">
    <property type="protein sequence ID" value="KAJ7193698.1"/>
    <property type="molecule type" value="Genomic_DNA"/>
</dbReference>
<gene>
    <name evidence="1" type="ORF">GGX14DRAFT_576968</name>
</gene>
<protein>
    <submittedName>
        <fullName evidence="1">Uncharacterized protein</fullName>
    </submittedName>
</protein>
<proteinExistence type="predicted"/>
<keyword evidence="2" id="KW-1185">Reference proteome</keyword>
<dbReference type="Proteomes" id="UP001219525">
    <property type="component" value="Unassembled WGS sequence"/>
</dbReference>
<evidence type="ECO:0000313" key="2">
    <source>
        <dbReference type="Proteomes" id="UP001219525"/>
    </source>
</evidence>
<reference evidence="1" key="1">
    <citation type="submission" date="2023-03" db="EMBL/GenBank/DDBJ databases">
        <title>Massive genome expansion in bonnet fungi (Mycena s.s.) driven by repeated elements and novel gene families across ecological guilds.</title>
        <authorList>
            <consortium name="Lawrence Berkeley National Laboratory"/>
            <person name="Harder C.B."/>
            <person name="Miyauchi S."/>
            <person name="Viragh M."/>
            <person name="Kuo A."/>
            <person name="Thoen E."/>
            <person name="Andreopoulos B."/>
            <person name="Lu D."/>
            <person name="Skrede I."/>
            <person name="Drula E."/>
            <person name="Henrissat B."/>
            <person name="Morin E."/>
            <person name="Kohler A."/>
            <person name="Barry K."/>
            <person name="LaButti K."/>
            <person name="Morin E."/>
            <person name="Salamov A."/>
            <person name="Lipzen A."/>
            <person name="Mereny Z."/>
            <person name="Hegedus B."/>
            <person name="Baldrian P."/>
            <person name="Stursova M."/>
            <person name="Weitz H."/>
            <person name="Taylor A."/>
            <person name="Grigoriev I.V."/>
            <person name="Nagy L.G."/>
            <person name="Martin F."/>
            <person name="Kauserud H."/>
        </authorList>
    </citation>
    <scope>NUCLEOTIDE SEQUENCE</scope>
    <source>
        <strain evidence="1">9144</strain>
    </source>
</reference>
<name>A0AAD6UVV6_9AGAR</name>
<evidence type="ECO:0000313" key="1">
    <source>
        <dbReference type="EMBL" id="KAJ7193698.1"/>
    </source>
</evidence>